<proteinExistence type="predicted"/>
<evidence type="ECO:0000313" key="3">
    <source>
        <dbReference type="Proteomes" id="UP000831120"/>
    </source>
</evidence>
<name>A0ABN6NJK5_THEBO</name>
<keyword evidence="3" id="KW-1185">Reference proteome</keyword>
<dbReference type="Pfam" id="PF17762">
    <property type="entry name" value="HTH_ParB"/>
    <property type="match status" value="1"/>
</dbReference>
<dbReference type="SUPFAM" id="SSF109709">
    <property type="entry name" value="KorB DNA-binding domain-like"/>
    <property type="match status" value="1"/>
</dbReference>
<keyword evidence="2" id="KW-0614">Plasmid</keyword>
<dbReference type="EMBL" id="AP025594">
    <property type="protein sequence ID" value="BDG17561.1"/>
    <property type="molecule type" value="Genomic_DNA"/>
</dbReference>
<gene>
    <name evidence="2" type="ORF">TbrSNM41_22950</name>
</gene>
<dbReference type="InterPro" id="IPR041468">
    <property type="entry name" value="HTH_ParB/Spo0J"/>
</dbReference>
<reference evidence="2 3" key="1">
    <citation type="journal article" date="2022" name="Microbiol. Resour. Announc.">
        <title>Complete Genome Sequences of Thermus Strains Isolated from Senami Hot Spring in Japan.</title>
        <authorList>
            <person name="Miyazaki K."/>
        </authorList>
    </citation>
    <scope>NUCLEOTIDE SEQUENCE [LARGE SCALE GENOMIC DNA]</scope>
    <source>
        <strain evidence="2 3">SNM4-1</strain>
        <plasmid evidence="2 3">pTbrSNM4-1b</plasmid>
    </source>
</reference>
<organism evidence="2 3">
    <name type="scientific">Thermus brockianus</name>
    <dbReference type="NCBI Taxonomy" id="56956"/>
    <lineage>
        <taxon>Bacteria</taxon>
        <taxon>Thermotogati</taxon>
        <taxon>Deinococcota</taxon>
        <taxon>Deinococci</taxon>
        <taxon>Thermales</taxon>
        <taxon>Thermaceae</taxon>
        <taxon>Thermus</taxon>
    </lineage>
</organism>
<geneLocation type="plasmid" evidence="2 3">
    <name>pTbrSNM4-1b</name>
</geneLocation>
<accession>A0ABN6NJK5</accession>
<feature type="domain" description="ParB/Spo0J HTH" evidence="1">
    <location>
        <begin position="56"/>
        <end position="121"/>
    </location>
</feature>
<evidence type="ECO:0000259" key="1">
    <source>
        <dbReference type="Pfam" id="PF17762"/>
    </source>
</evidence>
<sequence length="263" mass="29372">MDLLALELGKSREEVVSLLHRMRDEARGKVPHNVMGNPEAQKVEEVFRLLGRMTWQSFVQNRLPLLGLPEDLKEALEAGSIPYTAALELKKVKDDVLRRALLEEAKAGLSLRELKAKVREALRREEAPRPWYREVAARLSRLDLEALPSERRRLVEGLLRELESLLPYGFGWRLLGLSSAGPWPGRLNPLPALPRVGEALGDAQGSFPREGHPYPLGLPSLSFPTPPGLPFGEGAPRRHPAAFPPAERRGLPLYADRLALVRP</sequence>
<dbReference type="Gene3D" id="1.10.10.2830">
    <property type="match status" value="1"/>
</dbReference>
<dbReference type="Proteomes" id="UP000831120">
    <property type="component" value="Plasmid pTbrSNM4-1b"/>
</dbReference>
<evidence type="ECO:0000313" key="2">
    <source>
        <dbReference type="EMBL" id="BDG17561.1"/>
    </source>
</evidence>
<protein>
    <recommendedName>
        <fullName evidence="1">ParB/Spo0J HTH domain-containing protein</fullName>
    </recommendedName>
</protein>